<keyword evidence="12 14" id="KW-0449">Lipoprotein</keyword>
<comment type="subcellular location">
    <subcellularLocation>
        <location evidence="1">Cell outer membrane</location>
        <topology evidence="1">Lipid-anchor</topology>
    </subcellularLocation>
</comment>
<keyword evidence="11" id="KW-0998">Cell outer membrane</keyword>
<protein>
    <recommendedName>
        <fullName evidence="4">Outer-membrane lipoprotein LolB</fullName>
    </recommendedName>
</protein>
<comment type="subunit">
    <text evidence="3">Monomer.</text>
</comment>
<dbReference type="InterPro" id="IPR004565">
    <property type="entry name" value="OM_lipoprot_LolB"/>
</dbReference>
<keyword evidence="10" id="KW-0143">Chaperone</keyword>
<dbReference type="SUPFAM" id="SSF89392">
    <property type="entry name" value="Prokaryotic lipoproteins and lipoprotein localization factors"/>
    <property type="match status" value="1"/>
</dbReference>
<evidence type="ECO:0000256" key="6">
    <source>
        <dbReference type="ARBA" id="ARBA00022729"/>
    </source>
</evidence>
<evidence type="ECO:0000313" key="14">
    <source>
        <dbReference type="EMBL" id="MDM5148011.1"/>
    </source>
</evidence>
<dbReference type="InterPro" id="IPR029046">
    <property type="entry name" value="LolA/LolB/LppX"/>
</dbReference>
<evidence type="ECO:0000256" key="4">
    <source>
        <dbReference type="ARBA" id="ARBA00016202"/>
    </source>
</evidence>
<name>A0ABT7QMR2_9GAMM</name>
<evidence type="ECO:0000256" key="11">
    <source>
        <dbReference type="ARBA" id="ARBA00023237"/>
    </source>
</evidence>
<dbReference type="Pfam" id="PF03550">
    <property type="entry name" value="LolB"/>
    <property type="match status" value="1"/>
</dbReference>
<dbReference type="PROSITE" id="PS51257">
    <property type="entry name" value="PROKAR_LIPOPROTEIN"/>
    <property type="match status" value="1"/>
</dbReference>
<evidence type="ECO:0000256" key="7">
    <source>
        <dbReference type="ARBA" id="ARBA00022927"/>
    </source>
</evidence>
<sequence length="185" mass="20391">MQNTGRLFFVILLLMGIAGCAPQPPKLTVPTVQFKIVGMLTVVSAGKPTQRLRLVWQRQEGAHDVVEIKGPLGGTRARIEQDDGGATLRADGKVYEAINGEALAQRFLKVELPVRAFGYWLVGDAAPDAPAHIDYGDDGRMQSIVQHDWEVFYDVRDSQGRLVSLRARTNGIAVTLKINKWLALQ</sequence>
<evidence type="ECO:0000256" key="9">
    <source>
        <dbReference type="ARBA" id="ARBA00023139"/>
    </source>
</evidence>
<evidence type="ECO:0000256" key="2">
    <source>
        <dbReference type="ARBA" id="ARBA00009696"/>
    </source>
</evidence>
<keyword evidence="8" id="KW-0472">Membrane</keyword>
<proteinExistence type="inferred from homology"/>
<evidence type="ECO:0000256" key="10">
    <source>
        <dbReference type="ARBA" id="ARBA00023186"/>
    </source>
</evidence>
<dbReference type="CDD" id="cd16326">
    <property type="entry name" value="LolB"/>
    <property type="match status" value="1"/>
</dbReference>
<evidence type="ECO:0000256" key="5">
    <source>
        <dbReference type="ARBA" id="ARBA00022448"/>
    </source>
</evidence>
<dbReference type="Proteomes" id="UP001168167">
    <property type="component" value="Unassembled WGS sequence"/>
</dbReference>
<organism evidence="14 15">
    <name type="scientific">Candidatus Doriopsillibacter californiensis</name>
    <dbReference type="NCBI Taxonomy" id="2970740"/>
    <lineage>
        <taxon>Bacteria</taxon>
        <taxon>Pseudomonadati</taxon>
        <taxon>Pseudomonadota</taxon>
        <taxon>Gammaproteobacteria</taxon>
        <taxon>Candidatus Tethybacterales</taxon>
        <taxon>Candidatus Persebacteraceae</taxon>
        <taxon>Candidatus Doriopsillibacter</taxon>
    </lineage>
</organism>
<evidence type="ECO:0000256" key="8">
    <source>
        <dbReference type="ARBA" id="ARBA00023136"/>
    </source>
</evidence>
<evidence type="ECO:0000313" key="15">
    <source>
        <dbReference type="Proteomes" id="UP001168167"/>
    </source>
</evidence>
<comment type="caution">
    <text evidence="14">The sequence shown here is derived from an EMBL/GenBank/DDBJ whole genome shotgun (WGS) entry which is preliminary data.</text>
</comment>
<reference evidence="14" key="1">
    <citation type="submission" date="2022-08" db="EMBL/GenBank/DDBJ databases">
        <authorList>
            <person name="Dzunkova M."/>
            <person name="La Clair J."/>
            <person name="Tyml T."/>
            <person name="Doud D."/>
            <person name="Schulz F."/>
            <person name="Piquer S."/>
            <person name="Porcel Sanchis D."/>
            <person name="Osborn A."/>
            <person name="Robinson D."/>
            <person name="Louie K.B."/>
            <person name="Bowen B.P."/>
            <person name="Bowers R."/>
            <person name="Lee J."/>
            <person name="Arnau Llombart V."/>
            <person name="Diaz Villanueva W."/>
            <person name="Gosliner T."/>
            <person name="Northen T."/>
            <person name="Cheng J.-F."/>
            <person name="Burkart M.D."/>
            <person name="Woyke T."/>
        </authorList>
    </citation>
    <scope>NUCLEOTIDE SEQUENCE</scope>
    <source>
        <strain evidence="14">Df01</strain>
    </source>
</reference>
<comment type="similarity">
    <text evidence="2">Belongs to the LolB family.</text>
</comment>
<evidence type="ECO:0000256" key="13">
    <source>
        <dbReference type="SAM" id="SignalP"/>
    </source>
</evidence>
<feature type="chain" id="PRO_5045765162" description="Outer-membrane lipoprotein LolB" evidence="13">
    <location>
        <begin position="21"/>
        <end position="185"/>
    </location>
</feature>
<evidence type="ECO:0000256" key="3">
    <source>
        <dbReference type="ARBA" id="ARBA00011245"/>
    </source>
</evidence>
<evidence type="ECO:0000256" key="1">
    <source>
        <dbReference type="ARBA" id="ARBA00004459"/>
    </source>
</evidence>
<feature type="signal peptide" evidence="13">
    <location>
        <begin position="1"/>
        <end position="20"/>
    </location>
</feature>
<reference evidence="14" key="2">
    <citation type="journal article" date="2023" name="Microbiome">
        <title>Synthase-selected sorting approach identifies a beta-lactone synthase in a nudibranch symbiotic bacterium.</title>
        <authorList>
            <person name="Dzunkova M."/>
            <person name="La Clair J.J."/>
            <person name="Tyml T."/>
            <person name="Doud D."/>
            <person name="Schulz F."/>
            <person name="Piquer-Esteban S."/>
            <person name="Porcel Sanchis D."/>
            <person name="Osborn A."/>
            <person name="Robinson D."/>
            <person name="Louie K.B."/>
            <person name="Bowen B.P."/>
            <person name="Bowers R.M."/>
            <person name="Lee J."/>
            <person name="Arnau V."/>
            <person name="Diaz-Villanueva W."/>
            <person name="Stepanauskas R."/>
            <person name="Gosliner T."/>
            <person name="Date S.V."/>
            <person name="Northen T.R."/>
            <person name="Cheng J.F."/>
            <person name="Burkart M.D."/>
            <person name="Woyke T."/>
        </authorList>
    </citation>
    <scope>NUCLEOTIDE SEQUENCE</scope>
    <source>
        <strain evidence="14">Df01</strain>
    </source>
</reference>
<dbReference type="Gene3D" id="2.50.20.10">
    <property type="entry name" value="Lipoprotein localisation LolA/LolB/LppX"/>
    <property type="match status" value="1"/>
</dbReference>
<keyword evidence="6 13" id="KW-0732">Signal</keyword>
<keyword evidence="15" id="KW-1185">Reference proteome</keyword>
<gene>
    <name evidence="14" type="ORF">NQX30_06475</name>
</gene>
<keyword evidence="5" id="KW-0813">Transport</keyword>
<evidence type="ECO:0000256" key="12">
    <source>
        <dbReference type="ARBA" id="ARBA00023288"/>
    </source>
</evidence>
<accession>A0ABT7QMR2</accession>
<keyword evidence="9" id="KW-0564">Palmitate</keyword>
<keyword evidence="7" id="KW-0653">Protein transport</keyword>
<dbReference type="EMBL" id="JANQAO010000003">
    <property type="protein sequence ID" value="MDM5148011.1"/>
    <property type="molecule type" value="Genomic_DNA"/>
</dbReference>